<evidence type="ECO:0000313" key="2">
    <source>
        <dbReference type="EMBL" id="CAK0864382.1"/>
    </source>
</evidence>
<name>A0ABN9UW61_9DINO</name>
<feature type="compositionally biased region" description="Basic residues" evidence="1">
    <location>
        <begin position="97"/>
        <end position="107"/>
    </location>
</feature>
<feature type="compositionally biased region" description="Polar residues" evidence="1">
    <location>
        <begin position="73"/>
        <end position="85"/>
    </location>
</feature>
<feature type="region of interest" description="Disordered" evidence="1">
    <location>
        <begin position="1"/>
        <end position="107"/>
    </location>
</feature>
<comment type="caution">
    <text evidence="2">The sequence shown here is derived from an EMBL/GenBank/DDBJ whole genome shotgun (WGS) entry which is preliminary data.</text>
</comment>
<protein>
    <submittedName>
        <fullName evidence="2">Uncharacterized protein</fullName>
    </submittedName>
</protein>
<reference evidence="2" key="1">
    <citation type="submission" date="2023-10" db="EMBL/GenBank/DDBJ databases">
        <authorList>
            <person name="Chen Y."/>
            <person name="Shah S."/>
            <person name="Dougan E. K."/>
            <person name="Thang M."/>
            <person name="Chan C."/>
        </authorList>
    </citation>
    <scope>NUCLEOTIDE SEQUENCE [LARGE SCALE GENOMIC DNA]</scope>
</reference>
<accession>A0ABN9UW61</accession>
<sequence>MHAVSVNPGAPKNGLEMPTEAVHRSKWSARRRDEPEDAYDRFLGRGFGSAPPRRTSRDSSNRRRATPAESASALATSAPRTSSLRPTPGGYTGGYHSGRKQLPHRRS</sequence>
<dbReference type="EMBL" id="CAUYUJ010016360">
    <property type="protein sequence ID" value="CAK0864382.1"/>
    <property type="molecule type" value="Genomic_DNA"/>
</dbReference>
<evidence type="ECO:0000313" key="3">
    <source>
        <dbReference type="Proteomes" id="UP001189429"/>
    </source>
</evidence>
<dbReference type="Proteomes" id="UP001189429">
    <property type="component" value="Unassembled WGS sequence"/>
</dbReference>
<evidence type="ECO:0000256" key="1">
    <source>
        <dbReference type="SAM" id="MobiDB-lite"/>
    </source>
</evidence>
<proteinExistence type="predicted"/>
<feature type="compositionally biased region" description="Basic and acidic residues" evidence="1">
    <location>
        <begin position="30"/>
        <end position="43"/>
    </location>
</feature>
<gene>
    <name evidence="2" type="ORF">PCOR1329_LOCUS52292</name>
</gene>
<organism evidence="2 3">
    <name type="scientific">Prorocentrum cordatum</name>
    <dbReference type="NCBI Taxonomy" id="2364126"/>
    <lineage>
        <taxon>Eukaryota</taxon>
        <taxon>Sar</taxon>
        <taxon>Alveolata</taxon>
        <taxon>Dinophyceae</taxon>
        <taxon>Prorocentrales</taxon>
        <taxon>Prorocentraceae</taxon>
        <taxon>Prorocentrum</taxon>
    </lineage>
</organism>
<keyword evidence="3" id="KW-1185">Reference proteome</keyword>